<feature type="region of interest" description="Disordered" evidence="1">
    <location>
        <begin position="64"/>
        <end position="97"/>
    </location>
</feature>
<dbReference type="EMBL" id="MRZV01002017">
    <property type="protein sequence ID" value="PIK34996.1"/>
    <property type="molecule type" value="Genomic_DNA"/>
</dbReference>
<organism evidence="2 3">
    <name type="scientific">Stichopus japonicus</name>
    <name type="common">Sea cucumber</name>
    <dbReference type="NCBI Taxonomy" id="307972"/>
    <lineage>
        <taxon>Eukaryota</taxon>
        <taxon>Metazoa</taxon>
        <taxon>Echinodermata</taxon>
        <taxon>Eleutherozoa</taxon>
        <taxon>Echinozoa</taxon>
        <taxon>Holothuroidea</taxon>
        <taxon>Aspidochirotacea</taxon>
        <taxon>Aspidochirotida</taxon>
        <taxon>Stichopodidae</taxon>
        <taxon>Apostichopus</taxon>
    </lineage>
</organism>
<reference evidence="2 3" key="1">
    <citation type="journal article" date="2017" name="PLoS Biol.">
        <title>The sea cucumber genome provides insights into morphological evolution and visceral regeneration.</title>
        <authorList>
            <person name="Zhang X."/>
            <person name="Sun L."/>
            <person name="Yuan J."/>
            <person name="Sun Y."/>
            <person name="Gao Y."/>
            <person name="Zhang L."/>
            <person name="Li S."/>
            <person name="Dai H."/>
            <person name="Hamel J.F."/>
            <person name="Liu C."/>
            <person name="Yu Y."/>
            <person name="Liu S."/>
            <person name="Lin W."/>
            <person name="Guo K."/>
            <person name="Jin S."/>
            <person name="Xu P."/>
            <person name="Storey K.B."/>
            <person name="Huan P."/>
            <person name="Zhang T."/>
            <person name="Zhou Y."/>
            <person name="Zhang J."/>
            <person name="Lin C."/>
            <person name="Li X."/>
            <person name="Xing L."/>
            <person name="Huo D."/>
            <person name="Sun M."/>
            <person name="Wang L."/>
            <person name="Mercier A."/>
            <person name="Li F."/>
            <person name="Yang H."/>
            <person name="Xiang J."/>
        </authorList>
    </citation>
    <scope>NUCLEOTIDE SEQUENCE [LARGE SCALE GENOMIC DNA]</scope>
    <source>
        <strain evidence="2">Shaxun</strain>
        <tissue evidence="2">Muscle</tissue>
    </source>
</reference>
<sequence length="170" mass="18399">MGGVNRDPRQRLRAASGVPRVEAIGTEGVRTPGACPMQQHLSGILHQFPKRKEIPLTLESEVGPLPIVQSPSGLAEDSQPSGSRKKTDRGRPFTTGGANRVVPRYACRLRGLRGFRVPDIDLFASTLNFKLPRFVARVPSPGEWTVDVLALDWTDLHGYAFSLSSGEGAG</sequence>
<proteinExistence type="predicted"/>
<dbReference type="AlphaFoldDB" id="A0A2G8JGW5"/>
<gene>
    <name evidence="2" type="ORF">BSL78_28181</name>
</gene>
<evidence type="ECO:0000313" key="3">
    <source>
        <dbReference type="Proteomes" id="UP000230750"/>
    </source>
</evidence>
<evidence type="ECO:0000313" key="2">
    <source>
        <dbReference type="EMBL" id="PIK34996.1"/>
    </source>
</evidence>
<protein>
    <submittedName>
        <fullName evidence="2">Uncharacterized protein</fullName>
    </submittedName>
</protein>
<evidence type="ECO:0000256" key="1">
    <source>
        <dbReference type="SAM" id="MobiDB-lite"/>
    </source>
</evidence>
<name>A0A2G8JGW5_STIJA</name>
<comment type="caution">
    <text evidence="2">The sequence shown here is derived from an EMBL/GenBank/DDBJ whole genome shotgun (WGS) entry which is preliminary data.</text>
</comment>
<accession>A0A2G8JGW5</accession>
<dbReference type="OrthoDB" id="6754216at2759"/>
<keyword evidence="3" id="KW-1185">Reference proteome</keyword>
<dbReference type="Proteomes" id="UP000230750">
    <property type="component" value="Unassembled WGS sequence"/>
</dbReference>